<gene>
    <name evidence="10" type="ORF">OTU49_005583</name>
</gene>
<dbReference type="PANTHER" id="PTHR12137">
    <property type="entry name" value="CARBOHYDRATE SULFOTRANSFERASE"/>
    <property type="match status" value="1"/>
</dbReference>
<dbReference type="Proteomes" id="UP001445076">
    <property type="component" value="Unassembled WGS sequence"/>
</dbReference>
<evidence type="ECO:0000256" key="2">
    <source>
        <dbReference type="ARBA" id="ARBA00006339"/>
    </source>
</evidence>
<evidence type="ECO:0000313" key="10">
    <source>
        <dbReference type="EMBL" id="KAK8735244.1"/>
    </source>
</evidence>
<evidence type="ECO:0000313" key="11">
    <source>
        <dbReference type="Proteomes" id="UP001445076"/>
    </source>
</evidence>
<dbReference type="GO" id="GO:0016051">
    <property type="term" value="P:carbohydrate biosynthetic process"/>
    <property type="evidence" value="ECO:0007669"/>
    <property type="project" value="InterPro"/>
</dbReference>
<evidence type="ECO:0000256" key="8">
    <source>
        <dbReference type="ARBA" id="ARBA00023180"/>
    </source>
</evidence>
<reference evidence="10 11" key="1">
    <citation type="journal article" date="2024" name="BMC Genomics">
        <title>Genome assembly of redclaw crayfish (Cherax quadricarinatus) provides insights into its immune adaptation and hypoxia tolerance.</title>
        <authorList>
            <person name="Liu Z."/>
            <person name="Zheng J."/>
            <person name="Li H."/>
            <person name="Fang K."/>
            <person name="Wang S."/>
            <person name="He J."/>
            <person name="Zhou D."/>
            <person name="Weng S."/>
            <person name="Chi M."/>
            <person name="Gu Z."/>
            <person name="He J."/>
            <person name="Li F."/>
            <person name="Wang M."/>
        </authorList>
    </citation>
    <scope>NUCLEOTIDE SEQUENCE [LARGE SCALE GENOMIC DNA]</scope>
    <source>
        <strain evidence="10">ZL_2023a</strain>
    </source>
</reference>
<keyword evidence="9" id="KW-0119">Carbohydrate metabolism</keyword>
<accession>A0AAW0X6A3</accession>
<dbReference type="GO" id="GO:0000139">
    <property type="term" value="C:Golgi membrane"/>
    <property type="evidence" value="ECO:0007669"/>
    <property type="project" value="UniProtKB-SubCell"/>
</dbReference>
<proteinExistence type="inferred from homology"/>
<keyword evidence="4" id="KW-0812">Transmembrane</keyword>
<keyword evidence="11" id="KW-1185">Reference proteome</keyword>
<dbReference type="InterPro" id="IPR018011">
    <property type="entry name" value="Carb_sulfotrans_8-10"/>
</dbReference>
<comment type="similarity">
    <text evidence="2 9">Belongs to the sulfotransferase 2 family.</text>
</comment>
<dbReference type="PANTHER" id="PTHR12137:SF54">
    <property type="entry name" value="CARBOHYDRATE SULFOTRANSFERASE"/>
    <property type="match status" value="1"/>
</dbReference>
<dbReference type="GO" id="GO:0008146">
    <property type="term" value="F:sulfotransferase activity"/>
    <property type="evidence" value="ECO:0007669"/>
    <property type="project" value="InterPro"/>
</dbReference>
<keyword evidence="5" id="KW-1133">Transmembrane helix</keyword>
<keyword evidence="7" id="KW-0472">Membrane</keyword>
<keyword evidence="8 9" id="KW-0325">Glycoprotein</keyword>
<evidence type="ECO:0000256" key="3">
    <source>
        <dbReference type="ARBA" id="ARBA00022679"/>
    </source>
</evidence>
<comment type="caution">
    <text evidence="10">The sequence shown here is derived from an EMBL/GenBank/DDBJ whole genome shotgun (WGS) entry which is preliminary data.</text>
</comment>
<keyword evidence="9" id="KW-0735">Signal-anchor</keyword>
<protein>
    <recommendedName>
        <fullName evidence="9">Carbohydrate sulfotransferase</fullName>
        <ecNumber evidence="9">2.8.2.-</ecNumber>
    </recommendedName>
</protein>
<comment type="subcellular location">
    <subcellularLocation>
        <location evidence="1 9">Golgi apparatus membrane</location>
        <topology evidence="1 9">Single-pass type II membrane protein</topology>
    </subcellularLocation>
</comment>
<dbReference type="Pfam" id="PF03567">
    <property type="entry name" value="Sulfotransfer_2"/>
    <property type="match status" value="1"/>
</dbReference>
<dbReference type="AlphaFoldDB" id="A0AAW0X6A3"/>
<sequence length="255" mass="30271">MNLQKTCTTFNISLPVNSFMMGHMHYDDTSKAIYCFIPKVACTSWKRVWMKLTGIVPLDKDLSTIERRFIHTGLPLLKSNMESELKLKTYKKFIFVRHPFDRVLSAFKDKLESFDKSSTYDFHKEIGMKIQQKYREKTNGGHNVTFTEFIRYITESGPLSYEQRNEHWLSMHEICNPCAVQYDFIGKFETLKEDADYVLDWLGAKNIVASFPVSDRPFYTRRYDPKYFNSLDHKTKMKFFAKYLADFVAFDYRFL</sequence>
<name>A0AAW0X6A3_CHEQU</name>
<dbReference type="InterPro" id="IPR005331">
    <property type="entry name" value="Sulfotransferase"/>
</dbReference>
<dbReference type="EMBL" id="JARKIK010000048">
    <property type="protein sequence ID" value="KAK8735244.1"/>
    <property type="molecule type" value="Genomic_DNA"/>
</dbReference>
<evidence type="ECO:0000256" key="7">
    <source>
        <dbReference type="ARBA" id="ARBA00023136"/>
    </source>
</evidence>
<evidence type="ECO:0000256" key="9">
    <source>
        <dbReference type="RuleBase" id="RU364020"/>
    </source>
</evidence>
<evidence type="ECO:0000256" key="4">
    <source>
        <dbReference type="ARBA" id="ARBA00022692"/>
    </source>
</evidence>
<evidence type="ECO:0000256" key="1">
    <source>
        <dbReference type="ARBA" id="ARBA00004323"/>
    </source>
</evidence>
<keyword evidence="3 9" id="KW-0808">Transferase</keyword>
<evidence type="ECO:0000256" key="6">
    <source>
        <dbReference type="ARBA" id="ARBA00023034"/>
    </source>
</evidence>
<keyword evidence="6 9" id="KW-0333">Golgi apparatus</keyword>
<dbReference type="EC" id="2.8.2.-" evidence="9"/>
<evidence type="ECO:0000256" key="5">
    <source>
        <dbReference type="ARBA" id="ARBA00022989"/>
    </source>
</evidence>
<organism evidence="10 11">
    <name type="scientific">Cherax quadricarinatus</name>
    <name type="common">Australian red claw crayfish</name>
    <dbReference type="NCBI Taxonomy" id="27406"/>
    <lineage>
        <taxon>Eukaryota</taxon>
        <taxon>Metazoa</taxon>
        <taxon>Ecdysozoa</taxon>
        <taxon>Arthropoda</taxon>
        <taxon>Crustacea</taxon>
        <taxon>Multicrustacea</taxon>
        <taxon>Malacostraca</taxon>
        <taxon>Eumalacostraca</taxon>
        <taxon>Eucarida</taxon>
        <taxon>Decapoda</taxon>
        <taxon>Pleocyemata</taxon>
        <taxon>Astacidea</taxon>
        <taxon>Parastacoidea</taxon>
        <taxon>Parastacidae</taxon>
        <taxon>Cherax</taxon>
    </lineage>
</organism>